<dbReference type="EMBL" id="JYDR01000004">
    <property type="protein sequence ID" value="KRY78316.1"/>
    <property type="molecule type" value="Genomic_DNA"/>
</dbReference>
<evidence type="ECO:0000313" key="1">
    <source>
        <dbReference type="EMBL" id="KRY78316.1"/>
    </source>
</evidence>
<reference evidence="1 2" key="1">
    <citation type="submission" date="2015-01" db="EMBL/GenBank/DDBJ databases">
        <title>Evolution of Trichinella species and genotypes.</title>
        <authorList>
            <person name="Korhonen P.K."/>
            <person name="Edoardo P."/>
            <person name="Giuseppe L.R."/>
            <person name="Gasser R.B."/>
        </authorList>
    </citation>
    <scope>NUCLEOTIDE SEQUENCE [LARGE SCALE GENOMIC DNA]</scope>
    <source>
        <strain evidence="1">ISS13</strain>
    </source>
</reference>
<name>A0A0V1EXI6_TRIPS</name>
<protein>
    <submittedName>
        <fullName evidence="1">Uncharacterized protein</fullName>
    </submittedName>
</protein>
<sequence>DYIEVRQKVVFTSSQRRHSDVFWTSSWRRTPARRTRRYWHNLRRSITIDEETYELKLPRQNLRHISASWHWNASGGIALRREEIIQRTVGRDSWHLLHHVVYQGEGLLKKCCVVVDGFTQHCFTDQAVGARAKLPEGSYGDAAMFSCCLQADGAVHKRSACREDDRDSCQFLWRINEGDKAVMCSD</sequence>
<organism evidence="1 2">
    <name type="scientific">Trichinella pseudospiralis</name>
    <name type="common">Parasitic roundworm</name>
    <dbReference type="NCBI Taxonomy" id="6337"/>
    <lineage>
        <taxon>Eukaryota</taxon>
        <taxon>Metazoa</taxon>
        <taxon>Ecdysozoa</taxon>
        <taxon>Nematoda</taxon>
        <taxon>Enoplea</taxon>
        <taxon>Dorylaimia</taxon>
        <taxon>Trichinellida</taxon>
        <taxon>Trichinellidae</taxon>
        <taxon>Trichinella</taxon>
    </lineage>
</organism>
<proteinExistence type="predicted"/>
<dbReference type="Proteomes" id="UP000054632">
    <property type="component" value="Unassembled WGS sequence"/>
</dbReference>
<feature type="non-terminal residue" evidence="1">
    <location>
        <position position="186"/>
    </location>
</feature>
<accession>A0A0V1EXI6</accession>
<comment type="caution">
    <text evidence="1">The sequence shown here is derived from an EMBL/GenBank/DDBJ whole genome shotgun (WGS) entry which is preliminary data.</text>
</comment>
<evidence type="ECO:0000313" key="2">
    <source>
        <dbReference type="Proteomes" id="UP000054632"/>
    </source>
</evidence>
<gene>
    <name evidence="1" type="ORF">T4A_7841</name>
</gene>
<feature type="non-terminal residue" evidence="1">
    <location>
        <position position="1"/>
    </location>
</feature>
<dbReference type="AlphaFoldDB" id="A0A0V1EXI6"/>